<organism evidence="2">
    <name type="scientific">bioreactor metagenome</name>
    <dbReference type="NCBI Taxonomy" id="1076179"/>
    <lineage>
        <taxon>unclassified sequences</taxon>
        <taxon>metagenomes</taxon>
        <taxon>ecological metagenomes</taxon>
    </lineage>
</organism>
<reference evidence="2" key="1">
    <citation type="submission" date="2019-08" db="EMBL/GenBank/DDBJ databases">
        <authorList>
            <person name="Kucharzyk K."/>
            <person name="Murdoch R.W."/>
            <person name="Higgins S."/>
            <person name="Loffler F."/>
        </authorList>
    </citation>
    <scope>NUCLEOTIDE SEQUENCE</scope>
</reference>
<keyword evidence="1" id="KW-0472">Membrane</keyword>
<keyword evidence="1" id="KW-0812">Transmembrane</keyword>
<evidence type="ECO:0000313" key="2">
    <source>
        <dbReference type="EMBL" id="MPM42145.1"/>
    </source>
</evidence>
<name>A0A644ZML5_9ZZZZ</name>
<proteinExistence type="predicted"/>
<comment type="caution">
    <text evidence="2">The sequence shown here is derived from an EMBL/GenBank/DDBJ whole genome shotgun (WGS) entry which is preliminary data.</text>
</comment>
<dbReference type="EMBL" id="VSSQ01009618">
    <property type="protein sequence ID" value="MPM42145.1"/>
    <property type="molecule type" value="Genomic_DNA"/>
</dbReference>
<gene>
    <name evidence="2" type="ORF">SDC9_88807</name>
</gene>
<protein>
    <submittedName>
        <fullName evidence="2">Uncharacterized protein</fullName>
    </submittedName>
</protein>
<sequence>MTVIGSCNLGYSLPVWDFGVEQVHFQFMGVVEVPFEYVYMMLSLSAQDCLFKLLGILHLYGGILGMGTIEDFAQFLFVLFLFCFDCCTEF</sequence>
<accession>A0A644ZML5</accession>
<evidence type="ECO:0000256" key="1">
    <source>
        <dbReference type="SAM" id="Phobius"/>
    </source>
</evidence>
<feature type="transmembrane region" description="Helical" evidence="1">
    <location>
        <begin position="72"/>
        <end position="88"/>
    </location>
</feature>
<dbReference type="AlphaFoldDB" id="A0A644ZML5"/>
<keyword evidence="1" id="KW-1133">Transmembrane helix</keyword>